<dbReference type="AlphaFoldDB" id="A0A037ZEE9"/>
<dbReference type="InterPro" id="IPR028992">
    <property type="entry name" value="Hedgehog/Intein_dom"/>
</dbReference>
<evidence type="ECO:0000259" key="1">
    <source>
        <dbReference type="Pfam" id="PF13403"/>
    </source>
</evidence>
<accession>A0A037ZEE9</accession>
<dbReference type="STRING" id="1454373.ACMU_13910"/>
<dbReference type="OrthoDB" id="6305173at2"/>
<dbReference type="Proteomes" id="UP000026249">
    <property type="component" value="Unassembled WGS sequence"/>
</dbReference>
<dbReference type="RefSeq" id="WP_035259932.1">
    <property type="nucleotide sequence ID" value="NZ_JFKE01000005.1"/>
</dbReference>
<sequence length="356" mass="37849">MARISELHYSNAYAASSGVAEFLEVSLAQGEVASDFTVTFYQANGSAGLTVNLGDPGVVMTVDTQSNENVYVISADNFNIRLTDPNGGGSNNYEAYALVETSSGTVVDFYDIGGGTQNIVAQDGPAAGAVSENLPVLVGPNQTTTTLQFNQPDPDTLTYGSVNPGDSGAICFTRGTMIETATGAKPVEKLRAGDLVLTADRAAQPLRWVGKRTVVAEGDMAPIVFATGILGNFRPLVVSPQHRVLISAATLSLLFGEEEALVAARHLVDGETVNRRHGGLVTYYHLMFDQHELIWANGALSESFLVSAHSLSMLTPAMRAEFQTLFPELLANPVVEPQPVRRTLQGYEARLLALAA</sequence>
<comment type="caution">
    <text evidence="2">The sequence shown here is derived from an EMBL/GenBank/DDBJ whole genome shotgun (WGS) entry which is preliminary data.</text>
</comment>
<reference evidence="2 3" key="1">
    <citation type="submission" date="2014-03" db="EMBL/GenBank/DDBJ databases">
        <title>Draft Genome Sequence of Actibacterium mucosum KCTC 23349, a Marine Alphaproteobacterium with Complex Ionic Requirements Isolated from Mediterranean Seawater at Malvarrosa Beach, Valencia, Spain.</title>
        <authorList>
            <person name="Arahal D.R."/>
            <person name="Shao Z."/>
            <person name="Lai Q."/>
            <person name="Pujalte M.J."/>
        </authorList>
    </citation>
    <scope>NUCLEOTIDE SEQUENCE [LARGE SCALE GENOMIC DNA]</scope>
    <source>
        <strain evidence="2 3">KCTC 23349</strain>
    </source>
</reference>
<evidence type="ECO:0000313" key="3">
    <source>
        <dbReference type="Proteomes" id="UP000026249"/>
    </source>
</evidence>
<dbReference type="EMBL" id="JFKE01000005">
    <property type="protein sequence ID" value="KAJ54855.1"/>
    <property type="molecule type" value="Genomic_DNA"/>
</dbReference>
<feature type="domain" description="Hedgehog/Intein (Hint)" evidence="1">
    <location>
        <begin position="170"/>
        <end position="306"/>
    </location>
</feature>
<name>A0A037ZEE9_9RHOB</name>
<dbReference type="InterPro" id="IPR036844">
    <property type="entry name" value="Hint_dom_sf"/>
</dbReference>
<dbReference type="SUPFAM" id="SSF51294">
    <property type="entry name" value="Hedgehog/intein (Hint) domain"/>
    <property type="match status" value="1"/>
</dbReference>
<evidence type="ECO:0000313" key="2">
    <source>
        <dbReference type="EMBL" id="KAJ54855.1"/>
    </source>
</evidence>
<dbReference type="Gene3D" id="2.170.16.10">
    <property type="entry name" value="Hedgehog/Intein (Hint) domain"/>
    <property type="match status" value="1"/>
</dbReference>
<dbReference type="Pfam" id="PF13403">
    <property type="entry name" value="Hint_2"/>
    <property type="match status" value="1"/>
</dbReference>
<proteinExistence type="predicted"/>
<protein>
    <submittedName>
        <fullName evidence="2">Type I secretion protein</fullName>
    </submittedName>
</protein>
<gene>
    <name evidence="2" type="ORF">ACMU_13910</name>
</gene>
<keyword evidence="3" id="KW-1185">Reference proteome</keyword>
<organism evidence="2 3">
    <name type="scientific">Actibacterium mucosum KCTC 23349</name>
    <dbReference type="NCBI Taxonomy" id="1454373"/>
    <lineage>
        <taxon>Bacteria</taxon>
        <taxon>Pseudomonadati</taxon>
        <taxon>Pseudomonadota</taxon>
        <taxon>Alphaproteobacteria</taxon>
        <taxon>Rhodobacterales</taxon>
        <taxon>Roseobacteraceae</taxon>
        <taxon>Actibacterium</taxon>
    </lineage>
</organism>